<dbReference type="HOGENOM" id="CLU_2313274_0_0_1"/>
<gene>
    <name evidence="2" type="ORF">AMTR_s00035p00011390</name>
</gene>
<dbReference type="AlphaFoldDB" id="W1PVB4"/>
<organism evidence="2 3">
    <name type="scientific">Amborella trichopoda</name>
    <dbReference type="NCBI Taxonomy" id="13333"/>
    <lineage>
        <taxon>Eukaryota</taxon>
        <taxon>Viridiplantae</taxon>
        <taxon>Streptophyta</taxon>
        <taxon>Embryophyta</taxon>
        <taxon>Tracheophyta</taxon>
        <taxon>Spermatophyta</taxon>
        <taxon>Magnoliopsida</taxon>
        <taxon>Amborellales</taxon>
        <taxon>Amborellaceae</taxon>
        <taxon>Amborella</taxon>
    </lineage>
</organism>
<protein>
    <submittedName>
        <fullName evidence="2">Uncharacterized protein</fullName>
    </submittedName>
</protein>
<dbReference type="Proteomes" id="UP000017836">
    <property type="component" value="Unassembled WGS sequence"/>
</dbReference>
<feature type="non-terminal residue" evidence="2">
    <location>
        <position position="1"/>
    </location>
</feature>
<dbReference type="Gramene" id="ERN12033">
    <property type="protein sequence ID" value="ERN12033"/>
    <property type="gene ID" value="AMTR_s00035p00011390"/>
</dbReference>
<keyword evidence="3" id="KW-1185">Reference proteome</keyword>
<evidence type="ECO:0000256" key="1">
    <source>
        <dbReference type="SAM" id="Coils"/>
    </source>
</evidence>
<feature type="coiled-coil region" evidence="1">
    <location>
        <begin position="31"/>
        <end position="58"/>
    </location>
</feature>
<name>W1PVB4_AMBTC</name>
<evidence type="ECO:0000313" key="3">
    <source>
        <dbReference type="Proteomes" id="UP000017836"/>
    </source>
</evidence>
<proteinExistence type="predicted"/>
<dbReference type="EMBL" id="KI392639">
    <property type="protein sequence ID" value="ERN12033.1"/>
    <property type="molecule type" value="Genomic_DNA"/>
</dbReference>
<reference evidence="3" key="1">
    <citation type="journal article" date="2013" name="Science">
        <title>The Amborella genome and the evolution of flowering plants.</title>
        <authorList>
            <consortium name="Amborella Genome Project"/>
        </authorList>
    </citation>
    <scope>NUCLEOTIDE SEQUENCE [LARGE SCALE GENOMIC DNA]</scope>
</reference>
<evidence type="ECO:0000313" key="2">
    <source>
        <dbReference type="EMBL" id="ERN12033.1"/>
    </source>
</evidence>
<sequence>PEALIVINLIPSLADILFETVRENKAFRLQNTELLTALDAVRATSERAERELLEVRNVTHALSREYDLVVDENVQLSIKLAAYCNELLGHLPPLDLHMEDIQPF</sequence>
<accession>W1PVB4</accession>
<keyword evidence="1" id="KW-0175">Coiled coil</keyword>